<gene>
    <name evidence="2" type="ORF">D4764_07G0004150</name>
</gene>
<dbReference type="AlphaFoldDB" id="A0A5C6MRG2"/>
<protein>
    <submittedName>
        <fullName evidence="2">Uncharacterized protein</fullName>
    </submittedName>
</protein>
<evidence type="ECO:0000256" key="1">
    <source>
        <dbReference type="SAM" id="Phobius"/>
    </source>
</evidence>
<name>A0A5C6MRG2_9TELE</name>
<keyword evidence="1" id="KW-1133">Transmembrane helix</keyword>
<organism evidence="2 3">
    <name type="scientific">Takifugu flavidus</name>
    <name type="common">sansaifugu</name>
    <dbReference type="NCBI Taxonomy" id="433684"/>
    <lineage>
        <taxon>Eukaryota</taxon>
        <taxon>Metazoa</taxon>
        <taxon>Chordata</taxon>
        <taxon>Craniata</taxon>
        <taxon>Vertebrata</taxon>
        <taxon>Euteleostomi</taxon>
        <taxon>Actinopterygii</taxon>
        <taxon>Neopterygii</taxon>
        <taxon>Teleostei</taxon>
        <taxon>Neoteleostei</taxon>
        <taxon>Acanthomorphata</taxon>
        <taxon>Eupercaria</taxon>
        <taxon>Tetraodontiformes</taxon>
        <taxon>Tetradontoidea</taxon>
        <taxon>Tetraodontidae</taxon>
        <taxon>Takifugu</taxon>
    </lineage>
</organism>
<dbReference type="Proteomes" id="UP000324091">
    <property type="component" value="Chromosome 7"/>
</dbReference>
<dbReference type="EMBL" id="RHFK02000020">
    <property type="protein sequence ID" value="TWW57696.1"/>
    <property type="molecule type" value="Genomic_DNA"/>
</dbReference>
<keyword evidence="3" id="KW-1185">Reference proteome</keyword>
<proteinExistence type="predicted"/>
<sequence length="78" mass="8783">MTSPVNQAMLDAYVLMVLVMGTFFLYFCGMVWAFCNPKLSGAEEECGTDRRVVESTLRPSAAEELTQSTFVKFWDDTV</sequence>
<comment type="caution">
    <text evidence="2">The sequence shown here is derived from an EMBL/GenBank/DDBJ whole genome shotgun (WGS) entry which is preliminary data.</text>
</comment>
<accession>A0A5C6MRG2</accession>
<keyword evidence="1" id="KW-0472">Membrane</keyword>
<evidence type="ECO:0000313" key="2">
    <source>
        <dbReference type="EMBL" id="TWW57696.1"/>
    </source>
</evidence>
<evidence type="ECO:0000313" key="3">
    <source>
        <dbReference type="Proteomes" id="UP000324091"/>
    </source>
</evidence>
<keyword evidence="1" id="KW-0812">Transmembrane</keyword>
<reference evidence="2 3" key="1">
    <citation type="submission" date="2019-04" db="EMBL/GenBank/DDBJ databases">
        <title>Chromosome genome assembly for Takifugu flavidus.</title>
        <authorList>
            <person name="Xiao S."/>
        </authorList>
    </citation>
    <scope>NUCLEOTIDE SEQUENCE [LARGE SCALE GENOMIC DNA]</scope>
    <source>
        <strain evidence="2">HTHZ2018</strain>
        <tissue evidence="2">Muscle</tissue>
    </source>
</reference>
<feature type="transmembrane region" description="Helical" evidence="1">
    <location>
        <begin position="12"/>
        <end position="35"/>
    </location>
</feature>